<dbReference type="Proteomes" id="UP000188879">
    <property type="component" value="Unassembled WGS sequence"/>
</dbReference>
<evidence type="ECO:0000256" key="3">
    <source>
        <dbReference type="ARBA" id="ARBA00023027"/>
    </source>
</evidence>
<protein>
    <recommendedName>
        <fullName evidence="5">Probable RNA 2'-phosphotransferase</fullName>
        <ecNumber evidence="5">2.7.1.-</ecNumber>
    </recommendedName>
</protein>
<evidence type="ECO:0000256" key="5">
    <source>
        <dbReference type="HAMAP-Rule" id="MF_00299"/>
    </source>
</evidence>
<dbReference type="InterPro" id="IPR042081">
    <property type="entry name" value="RNA_2'-PTrans_C"/>
</dbReference>
<dbReference type="EC" id="2.7.1.-" evidence="5"/>
<name>A0A1V2H8M7_9PROT</name>
<dbReference type="Gene3D" id="1.10.10.970">
    <property type="entry name" value="RNA 2'-phosphotransferase, Tpt1/KptA family, N-terminal domain"/>
    <property type="match status" value="1"/>
</dbReference>
<keyword evidence="3 5" id="KW-0520">NAD</keyword>
<comment type="similarity">
    <text evidence="1 5">Belongs to the KptA/TPT1 family.</text>
</comment>
<evidence type="ECO:0000313" key="6">
    <source>
        <dbReference type="EMBL" id="ONG57875.1"/>
    </source>
</evidence>
<dbReference type="PANTHER" id="PTHR12684">
    <property type="entry name" value="PUTATIVE PHOSPHOTRANSFERASE"/>
    <property type="match status" value="1"/>
</dbReference>
<dbReference type="HAMAP" id="MF_00299">
    <property type="entry name" value="KptA"/>
    <property type="match status" value="1"/>
</dbReference>
<keyword evidence="7" id="KW-1185">Reference proteome</keyword>
<evidence type="ECO:0000256" key="2">
    <source>
        <dbReference type="ARBA" id="ARBA00022679"/>
    </source>
</evidence>
<dbReference type="InterPro" id="IPR042080">
    <property type="entry name" value="RNA_2'-PTrans_N"/>
</dbReference>
<dbReference type="RefSeq" id="WP_076956084.1">
    <property type="nucleotide sequence ID" value="NZ_MLCO01000025.1"/>
</dbReference>
<evidence type="ECO:0000256" key="4">
    <source>
        <dbReference type="ARBA" id="ARBA00025212"/>
    </source>
</evidence>
<gene>
    <name evidence="5" type="primary">kptA</name>
    <name evidence="6" type="ORF">BKE38_03955</name>
</gene>
<keyword evidence="2 5" id="KW-0808">Transferase</keyword>
<dbReference type="SUPFAM" id="SSF56399">
    <property type="entry name" value="ADP-ribosylation"/>
    <property type="match status" value="1"/>
</dbReference>
<evidence type="ECO:0000313" key="7">
    <source>
        <dbReference type="Proteomes" id="UP000188879"/>
    </source>
</evidence>
<comment type="caution">
    <text evidence="6">The sequence shown here is derived from an EMBL/GenBank/DDBJ whole genome shotgun (WGS) entry which is preliminary data.</text>
</comment>
<accession>A0A1V2H8M7</accession>
<dbReference type="GO" id="GO:0000215">
    <property type="term" value="F:tRNA 2'-phosphotransferase activity"/>
    <property type="evidence" value="ECO:0007669"/>
    <property type="project" value="TreeGrafter"/>
</dbReference>
<dbReference type="EMBL" id="MLCO01000025">
    <property type="protein sequence ID" value="ONG57875.1"/>
    <property type="molecule type" value="Genomic_DNA"/>
</dbReference>
<sequence length="187" mass="19701">MTPKDPALVQASKAMALLLRHDPAAGGISLDAEGWTPVEALLRGLQRLGHPLDRAALDALVAGDAKTRYAVSADGARIRANQGHSLDGVALAHRAAVPPAVLYHGTVARCLEAILREGLRPMARHHVHLSAEPATARAVGQRRGTPVVLQVDAAALQAEGAVFRRSENGVWLCDHVPPHRLALLPAG</sequence>
<proteinExistence type="inferred from homology"/>
<comment type="function">
    <text evidence="4 5">Removes the 2'-phosphate from RNA via an intermediate in which the phosphate is ADP-ribosylated by NAD followed by a presumed transesterification to release the RNA and generate ADP-ribose 1''-2''-cyclic phosphate (APPR&gt;P). May function as an ADP-ribosylase.</text>
</comment>
<dbReference type="InterPro" id="IPR022928">
    <property type="entry name" value="RNA_2'-PTrans_KptA"/>
</dbReference>
<dbReference type="Pfam" id="PF01885">
    <property type="entry name" value="PTS_2-RNA"/>
    <property type="match status" value="1"/>
</dbReference>
<dbReference type="PANTHER" id="PTHR12684:SF2">
    <property type="entry name" value="TRNA 2'-PHOSPHOTRANSFERASE 1"/>
    <property type="match status" value="1"/>
</dbReference>
<dbReference type="InterPro" id="IPR002745">
    <property type="entry name" value="Ptrans_KptA/Tpt1"/>
</dbReference>
<organism evidence="6 7">
    <name type="scientific">Teichococcus deserti</name>
    <dbReference type="NCBI Taxonomy" id="1817963"/>
    <lineage>
        <taxon>Bacteria</taxon>
        <taxon>Pseudomonadati</taxon>
        <taxon>Pseudomonadota</taxon>
        <taxon>Alphaproteobacteria</taxon>
        <taxon>Acetobacterales</taxon>
        <taxon>Roseomonadaceae</taxon>
        <taxon>Roseomonas</taxon>
    </lineage>
</organism>
<dbReference type="AlphaFoldDB" id="A0A1V2H8M7"/>
<reference evidence="6 7" key="1">
    <citation type="submission" date="2016-10" db="EMBL/GenBank/DDBJ databases">
        <title>Draft Genome sequence of Roseomonas sp. strain M3.</title>
        <authorList>
            <person name="Subhash Y."/>
            <person name="Lee S."/>
        </authorList>
    </citation>
    <scope>NUCLEOTIDE SEQUENCE [LARGE SCALE GENOMIC DNA]</scope>
    <source>
        <strain evidence="6 7">M3</strain>
    </source>
</reference>
<dbReference type="GO" id="GO:0003950">
    <property type="term" value="F:NAD+ poly-ADP-ribosyltransferase activity"/>
    <property type="evidence" value="ECO:0007669"/>
    <property type="project" value="InterPro"/>
</dbReference>
<evidence type="ECO:0000256" key="1">
    <source>
        <dbReference type="ARBA" id="ARBA00009836"/>
    </source>
</evidence>
<dbReference type="OrthoDB" id="4537997at2"/>
<dbReference type="GO" id="GO:0006388">
    <property type="term" value="P:tRNA splicing, via endonucleolytic cleavage and ligation"/>
    <property type="evidence" value="ECO:0007669"/>
    <property type="project" value="UniProtKB-UniRule"/>
</dbReference>
<dbReference type="Gene3D" id="3.20.170.30">
    <property type="match status" value="1"/>
</dbReference>